<name>A0A7S1AH40_NOCSC</name>
<feature type="compositionally biased region" description="Basic and acidic residues" evidence="1">
    <location>
        <begin position="105"/>
        <end position="114"/>
    </location>
</feature>
<gene>
    <name evidence="2" type="ORF">NSCI0253_LOCUS28395</name>
</gene>
<accession>A0A7S1AH40</accession>
<evidence type="ECO:0000256" key="1">
    <source>
        <dbReference type="SAM" id="MobiDB-lite"/>
    </source>
</evidence>
<feature type="compositionally biased region" description="Low complexity" evidence="1">
    <location>
        <begin position="118"/>
        <end position="136"/>
    </location>
</feature>
<dbReference type="EMBL" id="HBFQ01040064">
    <property type="protein sequence ID" value="CAD8854044.1"/>
    <property type="molecule type" value="Transcribed_RNA"/>
</dbReference>
<feature type="region of interest" description="Disordered" evidence="1">
    <location>
        <begin position="216"/>
        <end position="240"/>
    </location>
</feature>
<feature type="region of interest" description="Disordered" evidence="1">
    <location>
        <begin position="168"/>
        <end position="195"/>
    </location>
</feature>
<proteinExistence type="predicted"/>
<organism evidence="2">
    <name type="scientific">Noctiluca scintillans</name>
    <name type="common">Sea sparkle</name>
    <name type="synonym">Red tide dinoflagellate</name>
    <dbReference type="NCBI Taxonomy" id="2966"/>
    <lineage>
        <taxon>Eukaryota</taxon>
        <taxon>Sar</taxon>
        <taxon>Alveolata</taxon>
        <taxon>Dinophyceae</taxon>
        <taxon>Noctilucales</taxon>
        <taxon>Noctilucaceae</taxon>
        <taxon>Noctiluca</taxon>
    </lineage>
</organism>
<feature type="region of interest" description="Disordered" evidence="1">
    <location>
        <begin position="266"/>
        <end position="298"/>
    </location>
</feature>
<sequence length="398" mass="43120">MAQGLISASRFHVPFSMPSLIDRFVERSLVRRFLVSFEKADWPDTLQSLAVLGVRALLDHYGNTTHLVDAPCLIELARSLEFSDCWPDKLAVSRRSAPRNSKSCGTERGRREARQPTSAASARVGARSGVRSNSTRRSCRSVSLRSRCRCNSAPVWAARVAAASLSAARRQRSREPPGCLLNPEGNSMLPGVSQTQNQIEPEWYTRLMQRIGQLNSGGIAAKPNPQEHPQEQQKPHQLQQQHLDGSCPVLCEVGCEHVASTVPPAPSVISGRNVPKREPPKLGVVGQGAGHTTSGPGALNKVERRSHGVSVVETTEAACTGLAPSIPKAASHVAALPVQARARALLSDLKGGSDPCKLAGDTFPQLPSRDERRRRLQLLIASKFDSACREVCPETDVR</sequence>
<dbReference type="AlphaFoldDB" id="A0A7S1AH40"/>
<protein>
    <submittedName>
        <fullName evidence="2">Uncharacterized protein</fullName>
    </submittedName>
</protein>
<feature type="region of interest" description="Disordered" evidence="1">
    <location>
        <begin position="97"/>
        <end position="136"/>
    </location>
</feature>
<reference evidence="2" key="1">
    <citation type="submission" date="2021-01" db="EMBL/GenBank/DDBJ databases">
        <authorList>
            <person name="Corre E."/>
            <person name="Pelletier E."/>
            <person name="Niang G."/>
            <person name="Scheremetjew M."/>
            <person name="Finn R."/>
            <person name="Kale V."/>
            <person name="Holt S."/>
            <person name="Cochrane G."/>
            <person name="Meng A."/>
            <person name="Brown T."/>
            <person name="Cohen L."/>
        </authorList>
    </citation>
    <scope>NUCLEOTIDE SEQUENCE</scope>
</reference>
<evidence type="ECO:0000313" key="2">
    <source>
        <dbReference type="EMBL" id="CAD8854044.1"/>
    </source>
</evidence>